<name>A0AAV7N314_PLEWA</name>
<comment type="caution">
    <text evidence="1">The sequence shown here is derived from an EMBL/GenBank/DDBJ whole genome shotgun (WGS) entry which is preliminary data.</text>
</comment>
<dbReference type="AlphaFoldDB" id="A0AAV7N314"/>
<accession>A0AAV7N314</accession>
<dbReference type="Proteomes" id="UP001066276">
    <property type="component" value="Chromosome 9"/>
</dbReference>
<evidence type="ECO:0000313" key="2">
    <source>
        <dbReference type="Proteomes" id="UP001066276"/>
    </source>
</evidence>
<gene>
    <name evidence="1" type="ORF">NDU88_006079</name>
</gene>
<organism evidence="1 2">
    <name type="scientific">Pleurodeles waltl</name>
    <name type="common">Iberian ribbed newt</name>
    <dbReference type="NCBI Taxonomy" id="8319"/>
    <lineage>
        <taxon>Eukaryota</taxon>
        <taxon>Metazoa</taxon>
        <taxon>Chordata</taxon>
        <taxon>Craniata</taxon>
        <taxon>Vertebrata</taxon>
        <taxon>Euteleostomi</taxon>
        <taxon>Amphibia</taxon>
        <taxon>Batrachia</taxon>
        <taxon>Caudata</taxon>
        <taxon>Salamandroidea</taxon>
        <taxon>Salamandridae</taxon>
        <taxon>Pleurodelinae</taxon>
        <taxon>Pleurodeles</taxon>
    </lineage>
</organism>
<sequence length="67" mass="7519">MDTLLRPARVTYLSYSFSTPSRVTDPSCTRRKLAQSPGTPCASRRLPSCARARCLNQEEEIILIAVY</sequence>
<dbReference type="EMBL" id="JANPWB010000013">
    <property type="protein sequence ID" value="KAJ1108708.1"/>
    <property type="molecule type" value="Genomic_DNA"/>
</dbReference>
<evidence type="ECO:0000313" key="1">
    <source>
        <dbReference type="EMBL" id="KAJ1108708.1"/>
    </source>
</evidence>
<keyword evidence="2" id="KW-1185">Reference proteome</keyword>
<protein>
    <submittedName>
        <fullName evidence="1">Uncharacterized protein</fullName>
    </submittedName>
</protein>
<reference evidence="1" key="1">
    <citation type="journal article" date="2022" name="bioRxiv">
        <title>Sequencing and chromosome-scale assembly of the giantPleurodeles waltlgenome.</title>
        <authorList>
            <person name="Brown T."/>
            <person name="Elewa A."/>
            <person name="Iarovenko S."/>
            <person name="Subramanian E."/>
            <person name="Araus A.J."/>
            <person name="Petzold A."/>
            <person name="Susuki M."/>
            <person name="Suzuki K.-i.T."/>
            <person name="Hayashi T."/>
            <person name="Toyoda A."/>
            <person name="Oliveira C."/>
            <person name="Osipova E."/>
            <person name="Leigh N.D."/>
            <person name="Simon A."/>
            <person name="Yun M.H."/>
        </authorList>
    </citation>
    <scope>NUCLEOTIDE SEQUENCE</scope>
    <source>
        <strain evidence="1">20211129_DDA</strain>
        <tissue evidence="1">Liver</tissue>
    </source>
</reference>
<proteinExistence type="predicted"/>